<dbReference type="PANTHER" id="PTHR45228:SF1">
    <property type="entry name" value="CYCLIC DI-GMP PHOSPHODIESTERASE TM_0186"/>
    <property type="match status" value="1"/>
</dbReference>
<dbReference type="SMART" id="SM00065">
    <property type="entry name" value="GAF"/>
    <property type="match status" value="1"/>
</dbReference>
<accession>A7NRH0</accession>
<dbReference type="SUPFAM" id="SSF55785">
    <property type="entry name" value="PYP-like sensor domain (PAS domain)"/>
    <property type="match status" value="2"/>
</dbReference>
<dbReference type="PROSITE" id="PS51832">
    <property type="entry name" value="HD_GYP"/>
    <property type="match status" value="1"/>
</dbReference>
<dbReference type="EMBL" id="CP000804">
    <property type="protein sequence ID" value="ABU60166.1"/>
    <property type="molecule type" value="Genomic_DNA"/>
</dbReference>
<dbReference type="KEGG" id="rca:Rcas_4135"/>
<dbReference type="eggNOG" id="COG5002">
    <property type="taxonomic scope" value="Bacteria"/>
</dbReference>
<dbReference type="eggNOG" id="COG3437">
    <property type="taxonomic scope" value="Bacteria"/>
</dbReference>
<dbReference type="InterPro" id="IPR052020">
    <property type="entry name" value="Cyclic_di-GMP/3'3'-cGAMP_PDE"/>
</dbReference>
<dbReference type="SMART" id="SM00091">
    <property type="entry name" value="PAS"/>
    <property type="match status" value="2"/>
</dbReference>
<dbReference type="Gene3D" id="3.30.450.20">
    <property type="entry name" value="PAS domain"/>
    <property type="match status" value="2"/>
</dbReference>
<evidence type="ECO:0000259" key="2">
    <source>
        <dbReference type="PROSITE" id="PS50113"/>
    </source>
</evidence>
<proteinExistence type="predicted"/>
<dbReference type="SUPFAM" id="SSF109604">
    <property type="entry name" value="HD-domain/PDEase-like"/>
    <property type="match status" value="1"/>
</dbReference>
<dbReference type="RefSeq" id="WP_012122587.1">
    <property type="nucleotide sequence ID" value="NC_009767.1"/>
</dbReference>
<dbReference type="STRING" id="383372.Rcas_4135"/>
<dbReference type="GO" id="GO:0006355">
    <property type="term" value="P:regulation of DNA-templated transcription"/>
    <property type="evidence" value="ECO:0007669"/>
    <property type="project" value="InterPro"/>
</dbReference>
<dbReference type="CDD" id="cd00077">
    <property type="entry name" value="HDc"/>
    <property type="match status" value="1"/>
</dbReference>
<dbReference type="Pfam" id="PF13487">
    <property type="entry name" value="HD_5"/>
    <property type="match status" value="1"/>
</dbReference>
<dbReference type="PROSITE" id="PS50112">
    <property type="entry name" value="PAS"/>
    <property type="match status" value="1"/>
</dbReference>
<evidence type="ECO:0000313" key="4">
    <source>
        <dbReference type="EMBL" id="ABU60166.1"/>
    </source>
</evidence>
<dbReference type="InterPro" id="IPR003607">
    <property type="entry name" value="HD/PDEase_dom"/>
</dbReference>
<sequence length="650" mass="73921">MPENTSGGSSRRKMTRRELSARYDELRRHSAHLRAALYSIGDAVIITNIDGRISLMNPTAERLTGWAEPEALESPIEQIFRIVDEETRAMLESPVARVLREDAVVRLSPRAVLINRNGRAIPIGDTSAPIRTESGDVTGVILIFQDQTSVRTTFHAVQQAREFAENIVATVREPLLVLSRNLRVVSANRAFYQMFHTTPADTLHQHIYEIGNRQWDIPELRRLLEEILPHNAHFDGYEVTHNFEHIGQRTMLLNARRVRHSDEFILLAIEDVTERVRAEQRLHMHLRRLRALRTIDQAIISALDMRAVLDILLDQVTSYLYVDAASILLLDPYAQTLTYAAERGVRSRANQRTTLYTGEGYAGRVVLDRRMLFIADLRESELEPSYAPVLQQEAFVTYCGVPLIAKGQVKGVLELFLRTRLDPDQDWFDFLETLAVQAAIAIDSVILFETMQRSNAQMILAYEATIRGWAHALDLRDRETEGHSQRVTDLTVRLARAAGLSDEQIAHIRRGALLHDIGKLGVPDSILRKPGQLTEEEWAVMHQHPDYAYTMLSPIEYLRPALDIPYSHHERWDGTGYPRGLKGEQIPLAARLFAVADVWDALQSDRPYRARWQREEALDYIRSQAGTHFDPDVVALFLKVIGEAPDDAAP</sequence>
<organism evidence="4 5">
    <name type="scientific">Roseiflexus castenholzii (strain DSM 13941 / HLO8)</name>
    <dbReference type="NCBI Taxonomy" id="383372"/>
    <lineage>
        <taxon>Bacteria</taxon>
        <taxon>Bacillati</taxon>
        <taxon>Chloroflexota</taxon>
        <taxon>Chloroflexia</taxon>
        <taxon>Chloroflexales</taxon>
        <taxon>Roseiflexineae</taxon>
        <taxon>Roseiflexaceae</taxon>
        <taxon>Roseiflexus</taxon>
    </lineage>
</organism>
<dbReference type="InterPro" id="IPR000700">
    <property type="entry name" value="PAS-assoc_C"/>
</dbReference>
<gene>
    <name evidence="4" type="ordered locus">Rcas_4135</name>
</gene>
<dbReference type="NCBIfam" id="TIGR00229">
    <property type="entry name" value="sensory_box"/>
    <property type="match status" value="2"/>
</dbReference>
<dbReference type="PROSITE" id="PS50113">
    <property type="entry name" value="PAC"/>
    <property type="match status" value="1"/>
</dbReference>
<dbReference type="InterPro" id="IPR013656">
    <property type="entry name" value="PAS_4"/>
</dbReference>
<dbReference type="PANTHER" id="PTHR45228">
    <property type="entry name" value="CYCLIC DI-GMP PHOSPHODIESTERASE TM_0186-RELATED"/>
    <property type="match status" value="1"/>
</dbReference>
<name>A7NRH0_ROSCS</name>
<dbReference type="Gene3D" id="3.30.450.40">
    <property type="match status" value="1"/>
</dbReference>
<dbReference type="HOGENOM" id="CLU_028024_0_0_0"/>
<dbReference type="SMART" id="SM00471">
    <property type="entry name" value="HDc"/>
    <property type="match status" value="1"/>
</dbReference>
<dbReference type="InterPro" id="IPR037522">
    <property type="entry name" value="HD_GYP_dom"/>
</dbReference>
<dbReference type="CDD" id="cd00130">
    <property type="entry name" value="PAS"/>
    <property type="match status" value="1"/>
</dbReference>
<dbReference type="Gene3D" id="1.10.3210.10">
    <property type="entry name" value="Hypothetical protein af1432"/>
    <property type="match status" value="1"/>
</dbReference>
<evidence type="ECO:0000259" key="3">
    <source>
        <dbReference type="PROSITE" id="PS51832"/>
    </source>
</evidence>
<evidence type="ECO:0000313" key="5">
    <source>
        <dbReference type="Proteomes" id="UP000000263"/>
    </source>
</evidence>
<dbReference type="Pfam" id="PF13185">
    <property type="entry name" value="GAF_2"/>
    <property type="match status" value="1"/>
</dbReference>
<dbReference type="SUPFAM" id="SSF55781">
    <property type="entry name" value="GAF domain-like"/>
    <property type="match status" value="1"/>
</dbReference>
<feature type="domain" description="HD-GYP" evidence="3">
    <location>
        <begin position="458"/>
        <end position="650"/>
    </location>
</feature>
<dbReference type="OrthoDB" id="9804863at2"/>
<protein>
    <submittedName>
        <fullName evidence="4">Putative PAS/PAC sensor protein</fullName>
    </submittedName>
</protein>
<evidence type="ECO:0000259" key="1">
    <source>
        <dbReference type="PROSITE" id="PS50112"/>
    </source>
</evidence>
<dbReference type="Proteomes" id="UP000000263">
    <property type="component" value="Chromosome"/>
</dbReference>
<dbReference type="Pfam" id="PF08448">
    <property type="entry name" value="PAS_4"/>
    <property type="match status" value="1"/>
</dbReference>
<dbReference type="Pfam" id="PF00989">
    <property type="entry name" value="PAS"/>
    <property type="match status" value="1"/>
</dbReference>
<dbReference type="InterPro" id="IPR000014">
    <property type="entry name" value="PAS"/>
</dbReference>
<dbReference type="InterPro" id="IPR003018">
    <property type="entry name" value="GAF"/>
</dbReference>
<dbReference type="InterPro" id="IPR029016">
    <property type="entry name" value="GAF-like_dom_sf"/>
</dbReference>
<dbReference type="InterPro" id="IPR013767">
    <property type="entry name" value="PAS_fold"/>
</dbReference>
<reference evidence="4 5" key="1">
    <citation type="submission" date="2007-08" db="EMBL/GenBank/DDBJ databases">
        <title>Complete sequence of Roseiflexus castenholzii DSM 13941.</title>
        <authorList>
            <consortium name="US DOE Joint Genome Institute"/>
            <person name="Copeland A."/>
            <person name="Lucas S."/>
            <person name="Lapidus A."/>
            <person name="Barry K."/>
            <person name="Glavina del Rio T."/>
            <person name="Dalin E."/>
            <person name="Tice H."/>
            <person name="Pitluck S."/>
            <person name="Thompson L.S."/>
            <person name="Brettin T."/>
            <person name="Bruce D."/>
            <person name="Detter J.C."/>
            <person name="Han C."/>
            <person name="Tapia R."/>
            <person name="Schmutz J."/>
            <person name="Larimer F."/>
            <person name="Land M."/>
            <person name="Hauser L."/>
            <person name="Kyrpides N."/>
            <person name="Mikhailova N."/>
            <person name="Bryant D.A."/>
            <person name="Hanada S."/>
            <person name="Tsukatani Y."/>
            <person name="Richardson P."/>
        </authorList>
    </citation>
    <scope>NUCLEOTIDE SEQUENCE [LARGE SCALE GENOMIC DNA]</scope>
    <source>
        <strain evidence="5">DSM 13941 / HLO8</strain>
    </source>
</reference>
<dbReference type="AlphaFoldDB" id="A7NRH0"/>
<feature type="domain" description="PAC" evidence="2">
    <location>
        <begin position="107"/>
        <end position="159"/>
    </location>
</feature>
<keyword evidence="5" id="KW-1185">Reference proteome</keyword>
<dbReference type="InterPro" id="IPR035965">
    <property type="entry name" value="PAS-like_dom_sf"/>
</dbReference>
<feature type="domain" description="PAS" evidence="1">
    <location>
        <begin position="29"/>
        <end position="102"/>
    </location>
</feature>